<sequence length="184" mass="20572">MGLQSTGDDERLDILTEVGAIKLFQNARAFYRFLWGCGGPFDSEAGGPSWNQLGSSLGVTQTRLPPTQQGRLTIGWRTGLFDVGLEGGKVLPPMMTRRKAQKKKRGLRDNLLDSSPFIAYSMDLPRSTQVTWTLVPEHGVLEHALQWRSQRDPTGGKTLVTMVLEQSLHSRDARLRIGTCYERK</sequence>
<protein>
    <submittedName>
        <fullName evidence="1">Uncharacterized protein</fullName>
    </submittedName>
</protein>
<dbReference type="EMBL" id="CAXAMN010016780">
    <property type="protein sequence ID" value="CAK9049029.1"/>
    <property type="molecule type" value="Genomic_DNA"/>
</dbReference>
<comment type="caution">
    <text evidence="1">The sequence shown here is derived from an EMBL/GenBank/DDBJ whole genome shotgun (WGS) entry which is preliminary data.</text>
</comment>
<dbReference type="Proteomes" id="UP001642484">
    <property type="component" value="Unassembled WGS sequence"/>
</dbReference>
<proteinExistence type="predicted"/>
<gene>
    <name evidence="1" type="ORF">CCMP2556_LOCUS25162</name>
</gene>
<evidence type="ECO:0000313" key="1">
    <source>
        <dbReference type="EMBL" id="CAK9049029.1"/>
    </source>
</evidence>
<keyword evidence="2" id="KW-1185">Reference proteome</keyword>
<reference evidence="1 2" key="1">
    <citation type="submission" date="2024-02" db="EMBL/GenBank/DDBJ databases">
        <authorList>
            <person name="Chen Y."/>
            <person name="Shah S."/>
            <person name="Dougan E. K."/>
            <person name="Thang M."/>
            <person name="Chan C."/>
        </authorList>
    </citation>
    <scope>NUCLEOTIDE SEQUENCE [LARGE SCALE GENOMIC DNA]</scope>
</reference>
<evidence type="ECO:0000313" key="2">
    <source>
        <dbReference type="Proteomes" id="UP001642484"/>
    </source>
</evidence>
<name>A0ABP0MG32_9DINO</name>
<accession>A0ABP0MG32</accession>
<organism evidence="1 2">
    <name type="scientific">Durusdinium trenchii</name>
    <dbReference type="NCBI Taxonomy" id="1381693"/>
    <lineage>
        <taxon>Eukaryota</taxon>
        <taxon>Sar</taxon>
        <taxon>Alveolata</taxon>
        <taxon>Dinophyceae</taxon>
        <taxon>Suessiales</taxon>
        <taxon>Symbiodiniaceae</taxon>
        <taxon>Durusdinium</taxon>
    </lineage>
</organism>